<evidence type="ECO:0000313" key="2">
    <source>
        <dbReference type="Proteomes" id="UP001501588"/>
    </source>
</evidence>
<dbReference type="RefSeq" id="WP_343895682.1">
    <property type="nucleotide sequence ID" value="NZ_BAAAFZ010000034.1"/>
</dbReference>
<sequence>MQTRPIDAADAPAIPPGRAYAQALEVSGAQRLLFVSGQTPERADGSLPEGFAAQCRQAWANVEAQLRAAGMTLDNLVKATVFLADRTDGVTRREVRRAVLGDRRIAMTVVVAGIFDERWLVEIEAVAAGGPGPD</sequence>
<dbReference type="EMBL" id="BAAAFZ010000034">
    <property type="protein sequence ID" value="GAA0586038.1"/>
    <property type="molecule type" value="Genomic_DNA"/>
</dbReference>
<dbReference type="InterPro" id="IPR006175">
    <property type="entry name" value="YjgF/YER057c/UK114"/>
</dbReference>
<name>A0ABN1FAH1_9PROT</name>
<protein>
    <submittedName>
        <fullName evidence="1">RidA family protein</fullName>
    </submittedName>
</protein>
<dbReference type="Gene3D" id="3.30.1330.40">
    <property type="entry name" value="RutC-like"/>
    <property type="match status" value="1"/>
</dbReference>
<comment type="caution">
    <text evidence="1">The sequence shown here is derived from an EMBL/GenBank/DDBJ whole genome shotgun (WGS) entry which is preliminary data.</text>
</comment>
<dbReference type="CDD" id="cd00448">
    <property type="entry name" value="YjgF_YER057c_UK114_family"/>
    <property type="match status" value="1"/>
</dbReference>
<organism evidence="1 2">
    <name type="scientific">Craurococcus roseus</name>
    <dbReference type="NCBI Taxonomy" id="77585"/>
    <lineage>
        <taxon>Bacteria</taxon>
        <taxon>Pseudomonadati</taxon>
        <taxon>Pseudomonadota</taxon>
        <taxon>Alphaproteobacteria</taxon>
        <taxon>Acetobacterales</taxon>
        <taxon>Acetobacteraceae</taxon>
        <taxon>Craurococcus</taxon>
    </lineage>
</organism>
<keyword evidence="2" id="KW-1185">Reference proteome</keyword>
<dbReference type="Proteomes" id="UP001501588">
    <property type="component" value="Unassembled WGS sequence"/>
</dbReference>
<dbReference type="PANTHER" id="PTHR11803:SF44">
    <property type="entry name" value="RUTC FAMILY PROTEIN YJGH"/>
    <property type="match status" value="1"/>
</dbReference>
<gene>
    <name evidence="1" type="ORF">GCM10009416_25450</name>
</gene>
<accession>A0ABN1FAH1</accession>
<dbReference type="InterPro" id="IPR035959">
    <property type="entry name" value="RutC-like_sf"/>
</dbReference>
<dbReference type="SUPFAM" id="SSF55298">
    <property type="entry name" value="YjgF-like"/>
    <property type="match status" value="1"/>
</dbReference>
<evidence type="ECO:0000313" key="1">
    <source>
        <dbReference type="EMBL" id="GAA0586038.1"/>
    </source>
</evidence>
<reference evidence="1 2" key="1">
    <citation type="journal article" date="2019" name="Int. J. Syst. Evol. Microbiol.">
        <title>The Global Catalogue of Microorganisms (GCM) 10K type strain sequencing project: providing services to taxonomists for standard genome sequencing and annotation.</title>
        <authorList>
            <consortium name="The Broad Institute Genomics Platform"/>
            <consortium name="The Broad Institute Genome Sequencing Center for Infectious Disease"/>
            <person name="Wu L."/>
            <person name="Ma J."/>
        </authorList>
    </citation>
    <scope>NUCLEOTIDE SEQUENCE [LARGE SCALE GENOMIC DNA]</scope>
    <source>
        <strain evidence="1 2">JCM 9933</strain>
    </source>
</reference>
<dbReference type="Pfam" id="PF01042">
    <property type="entry name" value="Ribonuc_L-PSP"/>
    <property type="match status" value="1"/>
</dbReference>
<proteinExistence type="predicted"/>
<dbReference type="PANTHER" id="PTHR11803">
    <property type="entry name" value="2-IMINOBUTANOATE/2-IMINOPROPANOATE DEAMINASE RIDA"/>
    <property type="match status" value="1"/>
</dbReference>